<dbReference type="EMBL" id="BLXT01001916">
    <property type="protein sequence ID" value="GFN89187.1"/>
    <property type="molecule type" value="Genomic_DNA"/>
</dbReference>
<dbReference type="AlphaFoldDB" id="A0AAV3Z3K8"/>
<evidence type="ECO:0000313" key="1">
    <source>
        <dbReference type="EMBL" id="GFN89187.1"/>
    </source>
</evidence>
<organism evidence="1 2">
    <name type="scientific">Plakobranchus ocellatus</name>
    <dbReference type="NCBI Taxonomy" id="259542"/>
    <lineage>
        <taxon>Eukaryota</taxon>
        <taxon>Metazoa</taxon>
        <taxon>Spiralia</taxon>
        <taxon>Lophotrochozoa</taxon>
        <taxon>Mollusca</taxon>
        <taxon>Gastropoda</taxon>
        <taxon>Heterobranchia</taxon>
        <taxon>Euthyneura</taxon>
        <taxon>Panpulmonata</taxon>
        <taxon>Sacoglossa</taxon>
        <taxon>Placobranchoidea</taxon>
        <taxon>Plakobranchidae</taxon>
        <taxon>Plakobranchus</taxon>
    </lineage>
</organism>
<accession>A0AAV3Z3K8</accession>
<comment type="caution">
    <text evidence="1">The sequence shown here is derived from an EMBL/GenBank/DDBJ whole genome shotgun (WGS) entry which is preliminary data.</text>
</comment>
<protein>
    <submittedName>
        <fullName evidence="1">Mothers against decapentaplegic homolog</fullName>
    </submittedName>
</protein>
<gene>
    <name evidence="1" type="ORF">PoB_001569300</name>
</gene>
<reference evidence="1 2" key="1">
    <citation type="journal article" date="2021" name="Elife">
        <title>Chloroplast acquisition without the gene transfer in kleptoplastic sea slugs, Plakobranchus ocellatus.</title>
        <authorList>
            <person name="Maeda T."/>
            <person name="Takahashi S."/>
            <person name="Yoshida T."/>
            <person name="Shimamura S."/>
            <person name="Takaki Y."/>
            <person name="Nagai Y."/>
            <person name="Toyoda A."/>
            <person name="Suzuki Y."/>
            <person name="Arimoto A."/>
            <person name="Ishii H."/>
            <person name="Satoh N."/>
            <person name="Nishiyama T."/>
            <person name="Hasebe M."/>
            <person name="Maruyama T."/>
            <person name="Minagawa J."/>
            <person name="Obokata J."/>
            <person name="Shigenobu S."/>
        </authorList>
    </citation>
    <scope>NUCLEOTIDE SEQUENCE [LARGE SCALE GENOMIC DNA]</scope>
</reference>
<evidence type="ECO:0000313" key="2">
    <source>
        <dbReference type="Proteomes" id="UP000735302"/>
    </source>
</evidence>
<name>A0AAV3Z3K8_9GAST</name>
<sequence length="120" mass="13194">MYFPSSVLWKSIGSPGRAVGYQVRGPRFESPCGPSQFFIAPLYPPSTKCESALKCAGSLLSRVRSPPPAPWPDGGPESLILPCCGLVIYINQPERKLIKTLRRRQLQLQGHSVNTRVTSI</sequence>
<dbReference type="Proteomes" id="UP000735302">
    <property type="component" value="Unassembled WGS sequence"/>
</dbReference>
<keyword evidence="2" id="KW-1185">Reference proteome</keyword>
<proteinExistence type="predicted"/>